<dbReference type="InterPro" id="IPR001876">
    <property type="entry name" value="Znf_RanBP2"/>
</dbReference>
<evidence type="ECO:0000313" key="5">
    <source>
        <dbReference type="EMBL" id="MET3749754.1"/>
    </source>
</evidence>
<evidence type="ECO:0000313" key="6">
    <source>
        <dbReference type="Proteomes" id="UP001549106"/>
    </source>
</evidence>
<keyword evidence="3" id="KW-0862">Zinc</keyword>
<dbReference type="EMBL" id="JBEPMJ010000005">
    <property type="protein sequence ID" value="MET3749754.1"/>
    <property type="molecule type" value="Genomic_DNA"/>
</dbReference>
<feature type="domain" description="RanBP2-type" evidence="4">
    <location>
        <begin position="110"/>
        <end position="138"/>
    </location>
</feature>
<organism evidence="5 6">
    <name type="scientific">Blautia caecimuris</name>
    <dbReference type="NCBI Taxonomy" id="1796615"/>
    <lineage>
        <taxon>Bacteria</taxon>
        <taxon>Bacillati</taxon>
        <taxon>Bacillota</taxon>
        <taxon>Clostridia</taxon>
        <taxon>Lachnospirales</taxon>
        <taxon>Lachnospiraceae</taxon>
        <taxon>Blautia</taxon>
    </lineage>
</organism>
<dbReference type="PROSITE" id="PS50199">
    <property type="entry name" value="ZF_RANBP2_2"/>
    <property type="match status" value="1"/>
</dbReference>
<name>A0ABV2LZX3_9FIRM</name>
<reference evidence="5 6" key="1">
    <citation type="submission" date="2024-06" db="EMBL/GenBank/DDBJ databases">
        <title>Genomic Encyclopedia of Type Strains, Phase IV (KMG-IV): sequencing the most valuable type-strain genomes for metagenomic binning, comparative biology and taxonomic classification.</title>
        <authorList>
            <person name="Goeker M."/>
        </authorList>
    </citation>
    <scope>NUCLEOTIDE SEQUENCE [LARGE SCALE GENOMIC DNA]</scope>
    <source>
        <strain evidence="5 6">DSM 29492</strain>
    </source>
</reference>
<evidence type="ECO:0000256" key="1">
    <source>
        <dbReference type="ARBA" id="ARBA00022723"/>
    </source>
</evidence>
<gene>
    <name evidence="5" type="ORF">ABID24_000988</name>
</gene>
<protein>
    <recommendedName>
        <fullName evidence="4">RanBP2-type domain-containing protein</fullName>
    </recommendedName>
</protein>
<dbReference type="PROSITE" id="PS01358">
    <property type="entry name" value="ZF_RANBP2_1"/>
    <property type="match status" value="1"/>
</dbReference>
<comment type="caution">
    <text evidence="5">The sequence shown here is derived from an EMBL/GenBank/DDBJ whole genome shotgun (WGS) entry which is preliminary data.</text>
</comment>
<dbReference type="RefSeq" id="WP_257464209.1">
    <property type="nucleotide sequence ID" value="NZ_BAABXP010000006.1"/>
</dbReference>
<proteinExistence type="predicted"/>
<accession>A0ABV2LZX3</accession>
<evidence type="ECO:0000256" key="2">
    <source>
        <dbReference type="ARBA" id="ARBA00022771"/>
    </source>
</evidence>
<keyword evidence="1" id="KW-0479">Metal-binding</keyword>
<keyword evidence="6" id="KW-1185">Reference proteome</keyword>
<keyword evidence="2" id="KW-0863">Zinc-finger</keyword>
<dbReference type="Proteomes" id="UP001549106">
    <property type="component" value="Unassembled WGS sequence"/>
</dbReference>
<evidence type="ECO:0000259" key="4">
    <source>
        <dbReference type="PROSITE" id="PS50199"/>
    </source>
</evidence>
<sequence>MEILIVVCLAVLVSVFIVKFCIKGESGGSEKDSGALYYSEKTEDIVEKTEESLEAFCYEVIKDEKEKIKKTEVPIKTGIVYGTKSALVPASAGSLSQKTMEVKVIYQYIPTDCGWKCSYCDGRNDESEKRCQVCGMER</sequence>
<evidence type="ECO:0000256" key="3">
    <source>
        <dbReference type="ARBA" id="ARBA00022833"/>
    </source>
</evidence>